<dbReference type="PANTHER" id="PTHR12663">
    <property type="entry name" value="ANDROGEN INDUCED INHIBITOR OF PROLIFERATION AS3 / PDS5-RELATED"/>
    <property type="match status" value="1"/>
</dbReference>
<evidence type="ECO:0000313" key="5">
    <source>
        <dbReference type="EMBL" id="PWA90857.1"/>
    </source>
</evidence>
<comment type="subcellular location">
    <subcellularLocation>
        <location evidence="1">Nucleus</location>
    </subcellularLocation>
</comment>
<dbReference type="AlphaFoldDB" id="A0A2U1PYS2"/>
<dbReference type="GO" id="GO:0000785">
    <property type="term" value="C:chromatin"/>
    <property type="evidence" value="ECO:0007669"/>
    <property type="project" value="TreeGrafter"/>
</dbReference>
<dbReference type="GO" id="GO:0007064">
    <property type="term" value="P:mitotic sister chromatid cohesion"/>
    <property type="evidence" value="ECO:0007669"/>
    <property type="project" value="InterPro"/>
</dbReference>
<comment type="caution">
    <text evidence="5">The sequence shown here is derived from an EMBL/GenBank/DDBJ whole genome shotgun (WGS) entry which is preliminary data.</text>
</comment>
<keyword evidence="6" id="KW-1185">Reference proteome</keyword>
<reference evidence="5 6" key="1">
    <citation type="journal article" date="2018" name="Mol. Plant">
        <title>The genome of Artemisia annua provides insight into the evolution of Asteraceae family and artemisinin biosynthesis.</title>
        <authorList>
            <person name="Shen Q."/>
            <person name="Zhang L."/>
            <person name="Liao Z."/>
            <person name="Wang S."/>
            <person name="Yan T."/>
            <person name="Shi P."/>
            <person name="Liu M."/>
            <person name="Fu X."/>
            <person name="Pan Q."/>
            <person name="Wang Y."/>
            <person name="Lv Z."/>
            <person name="Lu X."/>
            <person name="Zhang F."/>
            <person name="Jiang W."/>
            <person name="Ma Y."/>
            <person name="Chen M."/>
            <person name="Hao X."/>
            <person name="Li L."/>
            <person name="Tang Y."/>
            <person name="Lv G."/>
            <person name="Zhou Y."/>
            <person name="Sun X."/>
            <person name="Brodelius P.E."/>
            <person name="Rose J.K.C."/>
            <person name="Tang K."/>
        </authorList>
    </citation>
    <scope>NUCLEOTIDE SEQUENCE [LARGE SCALE GENOMIC DNA]</scope>
    <source>
        <strain evidence="6">cv. Huhao1</strain>
        <tissue evidence="5">Leaf</tissue>
    </source>
</reference>
<dbReference type="GO" id="GO:0005634">
    <property type="term" value="C:nucleus"/>
    <property type="evidence" value="ECO:0007669"/>
    <property type="project" value="UniProtKB-SubCell"/>
</dbReference>
<name>A0A2U1PYS2_ARTAN</name>
<accession>A0A2U1PYS2</accession>
<dbReference type="PANTHER" id="PTHR12663:SF3">
    <property type="entry name" value="SISTER CHROMATID COHESION PROTEIN PDS5 HOMOLOG C"/>
    <property type="match status" value="1"/>
</dbReference>
<dbReference type="Proteomes" id="UP000245207">
    <property type="component" value="Unassembled WGS sequence"/>
</dbReference>
<dbReference type="OrthoDB" id="1745221at2759"/>
<evidence type="ECO:0000256" key="2">
    <source>
        <dbReference type="ARBA" id="ARBA00022763"/>
    </source>
</evidence>
<dbReference type="GO" id="GO:0006281">
    <property type="term" value="P:DNA repair"/>
    <property type="evidence" value="ECO:0007669"/>
    <property type="project" value="UniProtKB-KW"/>
</dbReference>
<organism evidence="5 6">
    <name type="scientific">Artemisia annua</name>
    <name type="common">Sweet wormwood</name>
    <dbReference type="NCBI Taxonomy" id="35608"/>
    <lineage>
        <taxon>Eukaryota</taxon>
        <taxon>Viridiplantae</taxon>
        <taxon>Streptophyta</taxon>
        <taxon>Embryophyta</taxon>
        <taxon>Tracheophyta</taxon>
        <taxon>Spermatophyta</taxon>
        <taxon>Magnoliopsida</taxon>
        <taxon>eudicotyledons</taxon>
        <taxon>Gunneridae</taxon>
        <taxon>Pentapetalae</taxon>
        <taxon>asterids</taxon>
        <taxon>campanulids</taxon>
        <taxon>Asterales</taxon>
        <taxon>Asteraceae</taxon>
        <taxon>Asteroideae</taxon>
        <taxon>Anthemideae</taxon>
        <taxon>Artemisiinae</taxon>
        <taxon>Artemisia</taxon>
    </lineage>
</organism>
<keyword evidence="3" id="KW-0234">DNA repair</keyword>
<keyword evidence="2" id="KW-0227">DNA damage</keyword>
<dbReference type="Pfam" id="PF20168">
    <property type="entry name" value="PDS5"/>
    <property type="match status" value="1"/>
</dbReference>
<keyword evidence="4" id="KW-0539">Nucleus</keyword>
<protein>
    <submittedName>
        <fullName evidence="5">Armadillo-like helical</fullName>
    </submittedName>
</protein>
<evidence type="ECO:0000256" key="1">
    <source>
        <dbReference type="ARBA" id="ARBA00004123"/>
    </source>
</evidence>
<dbReference type="EMBL" id="PKPP01000594">
    <property type="protein sequence ID" value="PWA90857.1"/>
    <property type="molecule type" value="Genomic_DNA"/>
</dbReference>
<evidence type="ECO:0000256" key="4">
    <source>
        <dbReference type="ARBA" id="ARBA00023242"/>
    </source>
</evidence>
<evidence type="ECO:0000313" key="6">
    <source>
        <dbReference type="Proteomes" id="UP000245207"/>
    </source>
</evidence>
<sequence length="312" mass="35003">MNQEVNKELKPSIFMNQELIKFEDEGCLRSVSSRQQEKIPREEIVWLLACIENEVISIICKCYVDKLALSLFFELMSELISLFGLVVEELKSKKFFVQYVETVSSSVVAVDIIQSFVASRVSFECDDLIVEMIEPFMKSVSDITLLLLFRDHHLKNIYSPMVNIMALVLEESEEISVDMIKPLFASINNNSEGVVPVARKLGEEVLKKSVDKLRPQLERLVTSLGGSLDNYSKVLTSICEVDLDSEFDMGGDGSAQLMQAAAAANHAQAIIITLLEEYDNIFGGPVNSYFEGIVLCLQLSFFSELVVVQLKC</sequence>
<gene>
    <name evidence="5" type="ORF">CTI12_AA096660</name>
</gene>
<proteinExistence type="predicted"/>
<dbReference type="InterPro" id="IPR039776">
    <property type="entry name" value="Pds5"/>
</dbReference>
<evidence type="ECO:0000256" key="3">
    <source>
        <dbReference type="ARBA" id="ARBA00023204"/>
    </source>
</evidence>
<dbReference type="STRING" id="35608.A0A2U1PYS2"/>